<name>A0A699V1A5_TANCI</name>
<proteinExistence type="predicted"/>
<organism evidence="2">
    <name type="scientific">Tanacetum cinerariifolium</name>
    <name type="common">Dalmatian daisy</name>
    <name type="synonym">Chrysanthemum cinerariifolium</name>
    <dbReference type="NCBI Taxonomy" id="118510"/>
    <lineage>
        <taxon>Eukaryota</taxon>
        <taxon>Viridiplantae</taxon>
        <taxon>Streptophyta</taxon>
        <taxon>Embryophyta</taxon>
        <taxon>Tracheophyta</taxon>
        <taxon>Spermatophyta</taxon>
        <taxon>Magnoliopsida</taxon>
        <taxon>eudicotyledons</taxon>
        <taxon>Gunneridae</taxon>
        <taxon>Pentapetalae</taxon>
        <taxon>asterids</taxon>
        <taxon>campanulids</taxon>
        <taxon>Asterales</taxon>
        <taxon>Asteraceae</taxon>
        <taxon>Asteroideae</taxon>
        <taxon>Anthemideae</taxon>
        <taxon>Anthemidinae</taxon>
        <taxon>Tanacetum</taxon>
    </lineage>
</organism>
<protein>
    <submittedName>
        <fullName evidence="2">Uncharacterized protein</fullName>
    </submittedName>
</protein>
<feature type="region of interest" description="Disordered" evidence="1">
    <location>
        <begin position="36"/>
        <end position="89"/>
    </location>
</feature>
<feature type="compositionally biased region" description="Basic and acidic residues" evidence="1">
    <location>
        <begin position="39"/>
        <end position="50"/>
    </location>
</feature>
<feature type="region of interest" description="Disordered" evidence="1">
    <location>
        <begin position="1"/>
        <end position="21"/>
    </location>
</feature>
<feature type="compositionally biased region" description="Low complexity" evidence="1">
    <location>
        <begin position="51"/>
        <end position="71"/>
    </location>
</feature>
<feature type="non-terminal residue" evidence="2">
    <location>
        <position position="1"/>
    </location>
</feature>
<reference evidence="2" key="1">
    <citation type="journal article" date="2019" name="Sci. Rep.">
        <title>Draft genome of Tanacetum cinerariifolium, the natural source of mosquito coil.</title>
        <authorList>
            <person name="Yamashiro T."/>
            <person name="Shiraishi A."/>
            <person name="Satake H."/>
            <person name="Nakayama K."/>
        </authorList>
    </citation>
    <scope>NUCLEOTIDE SEQUENCE</scope>
</reference>
<sequence length="89" mass="9778">LPFEDQVILEDPTSSTRSLSSLQNLDKELSFTNQFLVEKPQEEEPEKTNTESEAPLPTSTAATSSVTKTTTLPPPPPQTQQSTAYQTIL</sequence>
<dbReference type="EMBL" id="BKCJ011377862">
    <property type="protein sequence ID" value="GFD27548.1"/>
    <property type="molecule type" value="Genomic_DNA"/>
</dbReference>
<comment type="caution">
    <text evidence="2">The sequence shown here is derived from an EMBL/GenBank/DDBJ whole genome shotgun (WGS) entry which is preliminary data.</text>
</comment>
<evidence type="ECO:0000313" key="2">
    <source>
        <dbReference type="EMBL" id="GFD27548.1"/>
    </source>
</evidence>
<feature type="compositionally biased region" description="Polar residues" evidence="1">
    <location>
        <begin position="12"/>
        <end position="21"/>
    </location>
</feature>
<feature type="compositionally biased region" description="Low complexity" evidence="1">
    <location>
        <begin position="79"/>
        <end position="89"/>
    </location>
</feature>
<evidence type="ECO:0000256" key="1">
    <source>
        <dbReference type="SAM" id="MobiDB-lite"/>
    </source>
</evidence>
<gene>
    <name evidence="2" type="ORF">Tci_899517</name>
</gene>
<dbReference type="AlphaFoldDB" id="A0A699V1A5"/>
<accession>A0A699V1A5</accession>